<dbReference type="SUPFAM" id="SSF51735">
    <property type="entry name" value="NAD(P)-binding Rossmann-fold domains"/>
    <property type="match status" value="1"/>
</dbReference>
<reference evidence="6" key="1">
    <citation type="submission" date="2013-05" db="EMBL/GenBank/DDBJ databases">
        <title>The Genome sequence of Mucor circinelloides f. circinelloides 1006PhL.</title>
        <authorList>
            <consortium name="The Broad Institute Genomics Platform"/>
            <person name="Cuomo C."/>
            <person name="Earl A."/>
            <person name="Findley K."/>
            <person name="Lee S.C."/>
            <person name="Walker B."/>
            <person name="Young S."/>
            <person name="Zeng Q."/>
            <person name="Gargeya S."/>
            <person name="Fitzgerald M."/>
            <person name="Haas B."/>
            <person name="Abouelleil A."/>
            <person name="Allen A.W."/>
            <person name="Alvarado L."/>
            <person name="Arachchi H.M."/>
            <person name="Berlin A.M."/>
            <person name="Chapman S.B."/>
            <person name="Gainer-Dewar J."/>
            <person name="Goldberg J."/>
            <person name="Griggs A."/>
            <person name="Gujja S."/>
            <person name="Hansen M."/>
            <person name="Howarth C."/>
            <person name="Imamovic A."/>
            <person name="Ireland A."/>
            <person name="Larimer J."/>
            <person name="McCowan C."/>
            <person name="Murphy C."/>
            <person name="Pearson M."/>
            <person name="Poon T.W."/>
            <person name="Priest M."/>
            <person name="Roberts A."/>
            <person name="Saif S."/>
            <person name="Shea T."/>
            <person name="Sisk P."/>
            <person name="Sykes S."/>
            <person name="Wortman J."/>
            <person name="Nusbaum C."/>
            <person name="Birren B."/>
        </authorList>
    </citation>
    <scope>NUCLEOTIDE SEQUENCE [LARGE SCALE GENOMIC DNA]</scope>
    <source>
        <strain evidence="6">1006PhL</strain>
    </source>
</reference>
<dbReference type="GO" id="GO:0016491">
    <property type="term" value="F:oxidoreductase activity"/>
    <property type="evidence" value="ECO:0007669"/>
    <property type="project" value="UniProtKB-KW"/>
</dbReference>
<dbReference type="Gene3D" id="3.40.50.720">
    <property type="entry name" value="NAD(P)-binding Rossmann-like Domain"/>
    <property type="match status" value="1"/>
</dbReference>
<name>S2IXN1_MUCC1</name>
<dbReference type="FunCoup" id="S2IXN1">
    <property type="interactions" value="143"/>
</dbReference>
<organism evidence="5 6">
    <name type="scientific">Mucor circinelloides f. circinelloides (strain 1006PhL)</name>
    <name type="common">Mucormycosis agent</name>
    <name type="synonym">Calyptromyces circinelloides</name>
    <dbReference type="NCBI Taxonomy" id="1220926"/>
    <lineage>
        <taxon>Eukaryota</taxon>
        <taxon>Fungi</taxon>
        <taxon>Fungi incertae sedis</taxon>
        <taxon>Mucoromycota</taxon>
        <taxon>Mucoromycotina</taxon>
        <taxon>Mucoromycetes</taxon>
        <taxon>Mucorales</taxon>
        <taxon>Mucorineae</taxon>
        <taxon>Mucoraceae</taxon>
        <taxon>Mucor</taxon>
    </lineage>
</organism>
<evidence type="ECO:0000313" key="6">
    <source>
        <dbReference type="Proteomes" id="UP000014254"/>
    </source>
</evidence>
<dbReference type="InParanoid" id="S2IXN1"/>
<dbReference type="Pfam" id="PF00106">
    <property type="entry name" value="adh_short"/>
    <property type="match status" value="1"/>
</dbReference>
<dbReference type="EMBL" id="KE124112">
    <property type="protein sequence ID" value="EPB82491.1"/>
    <property type="molecule type" value="Genomic_DNA"/>
</dbReference>
<dbReference type="PROSITE" id="PS00061">
    <property type="entry name" value="ADH_SHORT"/>
    <property type="match status" value="1"/>
</dbReference>
<keyword evidence="3" id="KW-0560">Oxidoreductase</keyword>
<proteinExistence type="inferred from homology"/>
<evidence type="ECO:0000256" key="3">
    <source>
        <dbReference type="ARBA" id="ARBA00023002"/>
    </source>
</evidence>
<evidence type="ECO:0000313" key="5">
    <source>
        <dbReference type="EMBL" id="EPB82491.1"/>
    </source>
</evidence>
<dbReference type="Proteomes" id="UP000014254">
    <property type="component" value="Unassembled WGS sequence"/>
</dbReference>
<dbReference type="InterPro" id="IPR036291">
    <property type="entry name" value="NAD(P)-bd_dom_sf"/>
</dbReference>
<dbReference type="PANTHER" id="PTHR43544">
    <property type="entry name" value="SHORT-CHAIN DEHYDROGENASE/REDUCTASE"/>
    <property type="match status" value="1"/>
</dbReference>
<dbReference type="PRINTS" id="PR00080">
    <property type="entry name" value="SDRFAMILY"/>
</dbReference>
<dbReference type="OrthoDB" id="9876299at2759"/>
<evidence type="ECO:0000256" key="4">
    <source>
        <dbReference type="RuleBase" id="RU000363"/>
    </source>
</evidence>
<evidence type="ECO:0000256" key="1">
    <source>
        <dbReference type="ARBA" id="ARBA00006484"/>
    </source>
</evidence>
<dbReference type="eggNOG" id="KOG1611">
    <property type="taxonomic scope" value="Eukaryota"/>
</dbReference>
<evidence type="ECO:0000256" key="2">
    <source>
        <dbReference type="ARBA" id="ARBA00022857"/>
    </source>
</evidence>
<accession>S2IXN1</accession>
<dbReference type="PRINTS" id="PR00081">
    <property type="entry name" value="GDHRDH"/>
</dbReference>
<dbReference type="InterPro" id="IPR051468">
    <property type="entry name" value="Fungal_SecMetab_SDRs"/>
</dbReference>
<dbReference type="InterPro" id="IPR002347">
    <property type="entry name" value="SDR_fam"/>
</dbReference>
<gene>
    <name evidence="5" type="ORF">HMPREF1544_10786</name>
</gene>
<dbReference type="STRING" id="1220926.S2IXN1"/>
<dbReference type="AlphaFoldDB" id="S2IXN1"/>
<dbReference type="CDD" id="cd05325">
    <property type="entry name" value="carb_red_sniffer_like_SDR_c"/>
    <property type="match status" value="1"/>
</dbReference>
<protein>
    <submittedName>
        <fullName evidence="5">Uncharacterized protein</fullName>
    </submittedName>
</protein>
<sequence length="241" mass="26200">MPLTYVITGASRGLGLGFVKQLAAKGNTVFACVRNPDTADRLEKYVDAKHVFAIKMDTTDYESIKAAAEQISKMAPQGIDVLINNAGIASENPDRVPENILENDLTHIFQTNVVGTSNVTKEFLPLLQKRGQGHVKKIVNISSLLGSIELINQASPAGIRPSYNISKAALNMYTKMLANNLSKDNFIVYSSHPGWVKTEAGGEEAPVEIEDSISGQLNVLDRVTAKDNGAFIDWEGKTVPW</sequence>
<comment type="similarity">
    <text evidence="1 4">Belongs to the short-chain dehydrogenases/reductases (SDR) family.</text>
</comment>
<dbReference type="PANTHER" id="PTHR43544:SF7">
    <property type="entry name" value="NADB-LER2"/>
    <property type="match status" value="1"/>
</dbReference>
<dbReference type="VEuPathDB" id="FungiDB:HMPREF1544_10786"/>
<keyword evidence="2" id="KW-0521">NADP</keyword>
<dbReference type="GO" id="GO:0005737">
    <property type="term" value="C:cytoplasm"/>
    <property type="evidence" value="ECO:0007669"/>
    <property type="project" value="TreeGrafter"/>
</dbReference>
<keyword evidence="6" id="KW-1185">Reference proteome</keyword>
<dbReference type="InterPro" id="IPR020904">
    <property type="entry name" value="Sc_DH/Rdtase_CS"/>
</dbReference>
<dbReference type="OMA" id="EAFPGYQ"/>